<feature type="transmembrane region" description="Helical" evidence="1">
    <location>
        <begin position="121"/>
        <end position="142"/>
    </location>
</feature>
<feature type="transmembrane region" description="Helical" evidence="1">
    <location>
        <begin position="384"/>
        <end position="402"/>
    </location>
</feature>
<evidence type="ECO:0008006" key="4">
    <source>
        <dbReference type="Google" id="ProtNLM"/>
    </source>
</evidence>
<evidence type="ECO:0000256" key="1">
    <source>
        <dbReference type="SAM" id="Phobius"/>
    </source>
</evidence>
<name>A0A0N9MI24_9EURY</name>
<feature type="transmembrane region" description="Helical" evidence="1">
    <location>
        <begin position="328"/>
        <end position="346"/>
    </location>
</feature>
<feature type="transmembrane region" description="Helical" evidence="1">
    <location>
        <begin position="296"/>
        <end position="316"/>
    </location>
</feature>
<organism evidence="2 3">
    <name type="scientific">Halanaeroarchaeum sulfurireducens</name>
    <dbReference type="NCBI Taxonomy" id="1604004"/>
    <lineage>
        <taxon>Archaea</taxon>
        <taxon>Methanobacteriati</taxon>
        <taxon>Methanobacteriota</taxon>
        <taxon>Stenosarchaea group</taxon>
        <taxon>Halobacteria</taxon>
        <taxon>Halobacteriales</taxon>
        <taxon>Halobacteriaceae</taxon>
        <taxon>Halanaeroarchaeum</taxon>
    </lineage>
</organism>
<accession>A0A0N9MI24</accession>
<proteinExistence type="predicted"/>
<feature type="transmembrane region" description="Helical" evidence="1">
    <location>
        <begin position="43"/>
        <end position="63"/>
    </location>
</feature>
<keyword evidence="1" id="KW-1133">Transmembrane helix</keyword>
<keyword evidence="1" id="KW-0472">Membrane</keyword>
<dbReference type="AlphaFoldDB" id="A0A0N9MI24"/>
<gene>
    <name evidence="2" type="ORF">HLASA_0923</name>
</gene>
<dbReference type="KEGG" id="hsf:HLASA_0923"/>
<keyword evidence="1" id="KW-0812">Transmembrane</keyword>
<evidence type="ECO:0000313" key="2">
    <source>
        <dbReference type="EMBL" id="ALG81820.1"/>
    </source>
</evidence>
<evidence type="ECO:0000313" key="3">
    <source>
        <dbReference type="Proteomes" id="UP000060390"/>
    </source>
</evidence>
<feature type="transmembrane region" description="Helical" evidence="1">
    <location>
        <begin position="149"/>
        <end position="171"/>
    </location>
</feature>
<sequence>MTRMDTPLVGMGSITQIQLKNTNPMSYNPDLTTMGMRWTSRDALTVFLIALLLRIVSVAVTTLTSLNTYSQADANGFAQHANRIANTILSGSFPVLNFNDIYDVWGAMLSPFWLLPGPSRIYARLGMALLGAVAVYNVYVIVRYHHSRYAGAIAVLPMLFYPSTLFLHAAVLREAMILFGLTSAARLLLKHGPRLTTGQQVGLATMFLGIATILREDNLPVYVLVLAVAVFLKLEPWRRHEYLTKSAAGISIVVAPAIVVDYGNDVLDRLVYLRRVRARGRTEYLGSVLPDTIPQAFAFSWIGAMYFLFTPFPWMVSHVMDFVVMFEGLTNLVYALGVVSGAQVLARKTFPGTIALVVGVVVGSVLYGLGTVNVGTAVRHRQMILWAIFVLGGIGLAEHIRIRLPERDI</sequence>
<dbReference type="Proteomes" id="UP000060390">
    <property type="component" value="Chromosome"/>
</dbReference>
<protein>
    <recommendedName>
        <fullName evidence="4">Glycosyltransferase RgtA/B/C/D-like domain-containing protein</fullName>
    </recommendedName>
</protein>
<feature type="transmembrane region" description="Helical" evidence="1">
    <location>
        <begin position="352"/>
        <end position="372"/>
    </location>
</feature>
<reference evidence="2 3" key="2">
    <citation type="journal article" date="2016" name="Stand. Genomic Sci.">
        <title>Complete genome sequence of 'Halanaeroarchaeum sulfurireducens' M27-SA2, a sulfur-reducing and acetate-oxidizing haloarchaeon from the deep-sea hypersaline anoxic lake Medee.</title>
        <authorList>
            <person name="Messina E."/>
            <person name="Sorokin D.Y."/>
            <person name="Kublanov I.V."/>
            <person name="Toshchakov S."/>
            <person name="Lopatina A."/>
            <person name="Arcadi E."/>
            <person name="Smedile F."/>
            <person name="La Spada G."/>
            <person name="La Cono V."/>
            <person name="Yakimov M.M."/>
        </authorList>
    </citation>
    <scope>NUCLEOTIDE SEQUENCE [LARGE SCALE GENOMIC DNA]</scope>
    <source>
        <strain evidence="2 3">M27-SA2</strain>
    </source>
</reference>
<dbReference type="EMBL" id="CP011564">
    <property type="protein sequence ID" value="ALG81820.1"/>
    <property type="molecule type" value="Genomic_DNA"/>
</dbReference>
<reference evidence="3" key="1">
    <citation type="submission" date="2015-05" db="EMBL/GenBank/DDBJ databases">
        <title>Complete genome sequence of Halanaeroarchaeum sulfurireducens type strain M27-SA2, a sulfate-reducer haloarchaeon from marine anoxic lake Medee.</title>
        <authorList>
            <person name="Messina E."/>
            <person name="Kublanov I.V."/>
            <person name="Toshchakov S."/>
            <person name="Arcadi E."/>
            <person name="La Spada G."/>
            <person name="La Cono V."/>
            <person name="Yakimov M.M."/>
        </authorList>
    </citation>
    <scope>NUCLEOTIDE SEQUENCE [LARGE SCALE GENOMIC DNA]</scope>
    <source>
        <strain evidence="3">M27-SA2</strain>
    </source>
</reference>